<dbReference type="Proteomes" id="UP000887565">
    <property type="component" value="Unplaced"/>
</dbReference>
<accession>A0A915L4F4</accession>
<sequence>MQRDQGKTEPGTVALGNVWRGSSIRRLAACTLNTARFGVSCTGACVVQPASFCGTSNDGNWRRGIDRTYSR</sequence>
<organism evidence="1 2">
    <name type="scientific">Romanomermis culicivorax</name>
    <name type="common">Nematode worm</name>
    <dbReference type="NCBI Taxonomy" id="13658"/>
    <lineage>
        <taxon>Eukaryota</taxon>
        <taxon>Metazoa</taxon>
        <taxon>Ecdysozoa</taxon>
        <taxon>Nematoda</taxon>
        <taxon>Enoplea</taxon>
        <taxon>Dorylaimia</taxon>
        <taxon>Mermithida</taxon>
        <taxon>Mermithoidea</taxon>
        <taxon>Mermithidae</taxon>
        <taxon>Romanomermis</taxon>
    </lineage>
</organism>
<evidence type="ECO:0000313" key="1">
    <source>
        <dbReference type="Proteomes" id="UP000887565"/>
    </source>
</evidence>
<proteinExistence type="predicted"/>
<dbReference type="WBParaSite" id="nRc.2.0.1.t45949-RA">
    <property type="protein sequence ID" value="nRc.2.0.1.t45949-RA"/>
    <property type="gene ID" value="nRc.2.0.1.g45949"/>
</dbReference>
<reference evidence="2" key="1">
    <citation type="submission" date="2022-11" db="UniProtKB">
        <authorList>
            <consortium name="WormBaseParasite"/>
        </authorList>
    </citation>
    <scope>IDENTIFICATION</scope>
</reference>
<dbReference type="AlphaFoldDB" id="A0A915L4F4"/>
<protein>
    <submittedName>
        <fullName evidence="2">Uncharacterized protein</fullName>
    </submittedName>
</protein>
<evidence type="ECO:0000313" key="2">
    <source>
        <dbReference type="WBParaSite" id="nRc.2.0.1.t45949-RA"/>
    </source>
</evidence>
<name>A0A915L4F4_ROMCU</name>
<keyword evidence="1" id="KW-1185">Reference proteome</keyword>